<feature type="compositionally biased region" description="Basic and acidic residues" evidence="1">
    <location>
        <begin position="126"/>
        <end position="149"/>
    </location>
</feature>
<reference evidence="2" key="1">
    <citation type="submission" date="2020-11" db="EMBL/GenBank/DDBJ databases">
        <authorList>
            <consortium name="DOE Joint Genome Institute"/>
            <person name="Ahrendt S."/>
            <person name="Riley R."/>
            <person name="Andreopoulos W."/>
            <person name="Labutti K."/>
            <person name="Pangilinan J."/>
            <person name="Ruiz-Duenas F.J."/>
            <person name="Barrasa J.M."/>
            <person name="Sanchez-Garcia M."/>
            <person name="Camarero S."/>
            <person name="Miyauchi S."/>
            <person name="Serrano A."/>
            <person name="Linde D."/>
            <person name="Babiker R."/>
            <person name="Drula E."/>
            <person name="Ayuso-Fernandez I."/>
            <person name="Pacheco R."/>
            <person name="Padilla G."/>
            <person name="Ferreira P."/>
            <person name="Barriuso J."/>
            <person name="Kellner H."/>
            <person name="Castanera R."/>
            <person name="Alfaro M."/>
            <person name="Ramirez L."/>
            <person name="Pisabarro A.G."/>
            <person name="Kuo A."/>
            <person name="Tritt A."/>
            <person name="Lipzen A."/>
            <person name="He G."/>
            <person name="Yan M."/>
            <person name="Ng V."/>
            <person name="Cullen D."/>
            <person name="Martin F."/>
            <person name="Rosso M.-N."/>
            <person name="Henrissat B."/>
            <person name="Hibbett D."/>
            <person name="Martinez A.T."/>
            <person name="Grigoriev I.V."/>
        </authorList>
    </citation>
    <scope>NUCLEOTIDE SEQUENCE</scope>
    <source>
        <strain evidence="2">CIRM-BRFM 674</strain>
    </source>
</reference>
<name>A0A9P5YSS6_9AGAR</name>
<organism evidence="2 3">
    <name type="scientific">Pholiota conissans</name>
    <dbReference type="NCBI Taxonomy" id="109636"/>
    <lineage>
        <taxon>Eukaryota</taxon>
        <taxon>Fungi</taxon>
        <taxon>Dikarya</taxon>
        <taxon>Basidiomycota</taxon>
        <taxon>Agaricomycotina</taxon>
        <taxon>Agaricomycetes</taxon>
        <taxon>Agaricomycetidae</taxon>
        <taxon>Agaricales</taxon>
        <taxon>Agaricineae</taxon>
        <taxon>Strophariaceae</taxon>
        <taxon>Pholiota</taxon>
    </lineage>
</organism>
<evidence type="ECO:0000313" key="2">
    <source>
        <dbReference type="EMBL" id="KAF9474882.1"/>
    </source>
</evidence>
<sequence length="149" mass="16485">MLSSTSPYLPSIQLPTASSLPDSVPLDSLVLSSHMFTVLPFSQALRHRSGAFDGVLCFGLYLATFVDNQVYTSRVLEVREGCKWQRGSWEGGTIPVNGTFHPWGTQWRIALSFWSATGNGGMKMASTDEGRQKVMRKQDDEHRDTGKGD</sequence>
<protein>
    <submittedName>
        <fullName evidence="2">Uncharacterized protein</fullName>
    </submittedName>
</protein>
<dbReference type="AlphaFoldDB" id="A0A9P5YSS6"/>
<evidence type="ECO:0000313" key="3">
    <source>
        <dbReference type="Proteomes" id="UP000807469"/>
    </source>
</evidence>
<proteinExistence type="predicted"/>
<accession>A0A9P5YSS6</accession>
<dbReference type="Proteomes" id="UP000807469">
    <property type="component" value="Unassembled WGS sequence"/>
</dbReference>
<feature type="region of interest" description="Disordered" evidence="1">
    <location>
        <begin position="122"/>
        <end position="149"/>
    </location>
</feature>
<evidence type="ECO:0000256" key="1">
    <source>
        <dbReference type="SAM" id="MobiDB-lite"/>
    </source>
</evidence>
<comment type="caution">
    <text evidence="2">The sequence shown here is derived from an EMBL/GenBank/DDBJ whole genome shotgun (WGS) entry which is preliminary data.</text>
</comment>
<dbReference type="EMBL" id="MU155357">
    <property type="protein sequence ID" value="KAF9474882.1"/>
    <property type="molecule type" value="Genomic_DNA"/>
</dbReference>
<keyword evidence="3" id="KW-1185">Reference proteome</keyword>
<gene>
    <name evidence="2" type="ORF">BDN70DRAFT_898612</name>
</gene>